<reference evidence="3 4" key="1">
    <citation type="submission" date="2018-06" db="EMBL/GenBank/DDBJ databases">
        <authorList>
            <consortium name="Pathogen Informatics"/>
            <person name="Doyle S."/>
        </authorList>
    </citation>
    <scope>NUCLEOTIDE SEQUENCE [LARGE SCALE GENOMIC DNA]</scope>
    <source>
        <strain evidence="3 4">NCTC11181</strain>
    </source>
</reference>
<dbReference type="EMBL" id="CP065611">
    <property type="protein sequence ID" value="QPR04179.1"/>
    <property type="molecule type" value="Genomic_DNA"/>
</dbReference>
<dbReference type="EMBL" id="UFYN01000002">
    <property type="protein sequence ID" value="STD35294.1"/>
    <property type="molecule type" value="Genomic_DNA"/>
</dbReference>
<dbReference type="RefSeq" id="WP_000993708.1">
    <property type="nucleotide sequence ID" value="NZ_CABEFB020000008.1"/>
</dbReference>
<dbReference type="Proteomes" id="UP000594864">
    <property type="component" value="Chromosome"/>
</dbReference>
<gene>
    <name evidence="2" type="ORF">I6H02_21820</name>
    <name evidence="3" type="ORF">NCTC11181_00721</name>
</gene>
<dbReference type="AlphaFoldDB" id="A0A376FP64"/>
<dbReference type="Pfam" id="PF10543">
    <property type="entry name" value="ORF6N"/>
    <property type="match status" value="1"/>
</dbReference>
<protein>
    <submittedName>
        <fullName evidence="2">ORF6N domain-containing protein</fullName>
    </submittedName>
    <submittedName>
        <fullName evidence="3">Putative antirepressor protein Ant from prophage</fullName>
    </submittedName>
</protein>
<dbReference type="InterPro" id="IPR018873">
    <property type="entry name" value="KilA-N_DNA-bd_domain"/>
</dbReference>
<sequence>MNAQISVETLSPITYKQTNVITSELLAQLYGTDVVRIRQNHHENKSRFVEGVHFYKVVGDELRALKHKVALNYFVKIAPNARHLILWTERGAARHAKMLETDQAWDVFEKLEDGYFNQREKVANHPQPVPQPESSLDRARAMEIALNVADRLVNMFPNLSSESKQAAVAGVFNPIVGRDVVPLPAISEHYYSATEVGQRYGISANKVGRIANTYMLKTEKYGKWFIDKSAHNDKQVETFRYNEAGVHKIEELIEGGRKAA</sequence>
<evidence type="ECO:0000313" key="5">
    <source>
        <dbReference type="Proteomes" id="UP000594864"/>
    </source>
</evidence>
<name>A0A376FP64_ECOLX</name>
<proteinExistence type="predicted"/>
<evidence type="ECO:0000313" key="2">
    <source>
        <dbReference type="EMBL" id="QPR04179.1"/>
    </source>
</evidence>
<accession>A0A376FP64</accession>
<evidence type="ECO:0000313" key="3">
    <source>
        <dbReference type="EMBL" id="STD35294.1"/>
    </source>
</evidence>
<reference evidence="2 5" key="2">
    <citation type="submission" date="2020-12" db="EMBL/GenBank/DDBJ databases">
        <title>FDA dAtabase for Regulatory Grade micrObial Sequences (FDA-ARGOS): Supporting development and validation of Infectious Disease Dx tests.</title>
        <authorList>
            <person name="Sproer C."/>
            <person name="Gronow S."/>
            <person name="Severitt S."/>
            <person name="Schroder I."/>
            <person name="Tallon L."/>
            <person name="Sadzewicz L."/>
            <person name="Zhao X."/>
            <person name="Boylan J."/>
            <person name="Ott S."/>
            <person name="Bowen H."/>
            <person name="Vavikolanu K."/>
            <person name="Mehta A."/>
            <person name="Aluvathingal J."/>
            <person name="Nadendla S."/>
            <person name="Lowell S."/>
            <person name="Myers T."/>
            <person name="Yan Y."/>
            <person name="Sichtig H."/>
        </authorList>
    </citation>
    <scope>NUCLEOTIDE SEQUENCE [LARGE SCALE GENOMIC DNA]</scope>
    <source>
        <strain evidence="2 5">FDAARGOS_945</strain>
    </source>
</reference>
<evidence type="ECO:0000313" key="4">
    <source>
        <dbReference type="Proteomes" id="UP000254219"/>
    </source>
</evidence>
<evidence type="ECO:0000259" key="1">
    <source>
        <dbReference type="Pfam" id="PF10543"/>
    </source>
</evidence>
<organism evidence="3 4">
    <name type="scientific">Escherichia coli</name>
    <dbReference type="NCBI Taxonomy" id="562"/>
    <lineage>
        <taxon>Bacteria</taxon>
        <taxon>Pseudomonadati</taxon>
        <taxon>Pseudomonadota</taxon>
        <taxon>Gammaproteobacteria</taxon>
        <taxon>Enterobacterales</taxon>
        <taxon>Enterobacteriaceae</taxon>
        <taxon>Escherichia</taxon>
    </lineage>
</organism>
<feature type="domain" description="KilA-N DNA-binding" evidence="1">
    <location>
        <begin position="11"/>
        <end position="98"/>
    </location>
</feature>
<dbReference type="Proteomes" id="UP000254219">
    <property type="component" value="Unassembled WGS sequence"/>
</dbReference>